<gene>
    <name evidence="2" type="ORF">AFUS01_LOCUS37204</name>
</gene>
<feature type="binding site" evidence="1">
    <location>
        <position position="67"/>
    </location>
    <ligand>
        <name>Mg(2+)</name>
        <dbReference type="ChEBI" id="CHEBI:18420"/>
        <label>1</label>
    </ligand>
</feature>
<organism evidence="2 3">
    <name type="scientific">Allacma fusca</name>
    <dbReference type="NCBI Taxonomy" id="39272"/>
    <lineage>
        <taxon>Eukaryota</taxon>
        <taxon>Metazoa</taxon>
        <taxon>Ecdysozoa</taxon>
        <taxon>Arthropoda</taxon>
        <taxon>Hexapoda</taxon>
        <taxon>Collembola</taxon>
        <taxon>Symphypleona</taxon>
        <taxon>Sminthuridae</taxon>
        <taxon>Allacma</taxon>
    </lineage>
</organism>
<evidence type="ECO:0000313" key="2">
    <source>
        <dbReference type="EMBL" id="CAG7827205.1"/>
    </source>
</evidence>
<dbReference type="AlphaFoldDB" id="A0A8J2PZ10"/>
<proteinExistence type="predicted"/>
<keyword evidence="1" id="KW-0460">Magnesium</keyword>
<comment type="caution">
    <text evidence="2">The sequence shown here is derived from an EMBL/GenBank/DDBJ whole genome shotgun (WGS) entry which is preliminary data.</text>
</comment>
<accession>A0A8J2PZ10</accession>
<dbReference type="Pfam" id="PF03747">
    <property type="entry name" value="ADP_ribosyl_GH"/>
    <property type="match status" value="1"/>
</dbReference>
<evidence type="ECO:0000256" key="1">
    <source>
        <dbReference type="PIRSR" id="PIRSR605502-1"/>
    </source>
</evidence>
<dbReference type="GO" id="GO:0046872">
    <property type="term" value="F:metal ion binding"/>
    <property type="evidence" value="ECO:0007669"/>
    <property type="project" value="UniProtKB-KW"/>
</dbReference>
<comment type="cofactor">
    <cofactor evidence="1">
        <name>Mg(2+)</name>
        <dbReference type="ChEBI" id="CHEBI:18420"/>
    </cofactor>
    <text evidence="1">Binds 2 magnesium ions per subunit.</text>
</comment>
<keyword evidence="3" id="KW-1185">Reference proteome</keyword>
<reference evidence="2" key="1">
    <citation type="submission" date="2021-06" db="EMBL/GenBank/DDBJ databases">
        <authorList>
            <person name="Hodson N. C."/>
            <person name="Mongue J. A."/>
            <person name="Jaron S. K."/>
        </authorList>
    </citation>
    <scope>NUCLEOTIDE SEQUENCE</scope>
</reference>
<protein>
    <recommendedName>
        <fullName evidence="4">ADP-ribosylglycohydrolase</fullName>
    </recommendedName>
</protein>
<dbReference type="OrthoDB" id="410104at2759"/>
<evidence type="ECO:0000313" key="3">
    <source>
        <dbReference type="Proteomes" id="UP000708208"/>
    </source>
</evidence>
<feature type="binding site" evidence="1">
    <location>
        <position position="66"/>
    </location>
    <ligand>
        <name>Mg(2+)</name>
        <dbReference type="ChEBI" id="CHEBI:18420"/>
        <label>1</label>
    </ligand>
</feature>
<feature type="binding site" evidence="1">
    <location>
        <position position="65"/>
    </location>
    <ligand>
        <name>Mg(2+)</name>
        <dbReference type="ChEBI" id="CHEBI:18420"/>
        <label>1</label>
    </ligand>
</feature>
<evidence type="ECO:0008006" key="4">
    <source>
        <dbReference type="Google" id="ProtNLM"/>
    </source>
</evidence>
<keyword evidence="1" id="KW-0479">Metal-binding</keyword>
<name>A0A8J2PZ10_9HEXA</name>
<dbReference type="Proteomes" id="UP000708208">
    <property type="component" value="Unassembled WGS sequence"/>
</dbReference>
<dbReference type="InterPro" id="IPR005502">
    <property type="entry name" value="Ribosyl_crysJ1"/>
</dbReference>
<dbReference type="EMBL" id="CAJVCH010542621">
    <property type="protein sequence ID" value="CAG7827205.1"/>
    <property type="molecule type" value="Genomic_DNA"/>
</dbReference>
<sequence length="99" mass="11056">MGEVDLNQFKGCMIGLLVGDCLGFPYENESSSYIPLNLIRKDLKGIKDGSLESRCLTDTGRKQYTDDTSMSICVSKFLLESPSGNLDYRDLAQRYKQGC</sequence>